<dbReference type="Proteomes" id="UP001295423">
    <property type="component" value="Unassembled WGS sequence"/>
</dbReference>
<accession>A0AAD2JK13</accession>
<comment type="caution">
    <text evidence="1">The sequence shown here is derived from an EMBL/GenBank/DDBJ whole genome shotgun (WGS) entry which is preliminary data.</text>
</comment>
<organism evidence="1 2">
    <name type="scientific">Cylindrotheca closterium</name>
    <dbReference type="NCBI Taxonomy" id="2856"/>
    <lineage>
        <taxon>Eukaryota</taxon>
        <taxon>Sar</taxon>
        <taxon>Stramenopiles</taxon>
        <taxon>Ochrophyta</taxon>
        <taxon>Bacillariophyta</taxon>
        <taxon>Bacillariophyceae</taxon>
        <taxon>Bacillariophycidae</taxon>
        <taxon>Bacillariales</taxon>
        <taxon>Bacillariaceae</taxon>
        <taxon>Cylindrotheca</taxon>
    </lineage>
</organism>
<keyword evidence="2" id="KW-1185">Reference proteome</keyword>
<sequence>MFLDGAESNIPSTPSDIAKGCLTQNSYEWLNSRRMSNDKIPRVYVENMTTRFRPFSSFTELLPYLSQSLADNRSSFVDTVFPGALDNTEPQRIHHWAVKLVFVAIQYHQHKPARQEAELRHHDESSTQCSLQMRHHNVSNFDFECPSSKFIVGGLTANGLGSNTRAAIATLILSGLVTNRTVLLIQNGEKGPKFIRKAWKLSSCKRGDFQCVYYPLTPCIPTWEMVANAHILDKPYHYYFRDGHVRNIPTSEMDNRVWVLQKYGVTELPPSTAIDLLHQYIRELFQPVPLESGQRSFFRRVLRYILHSGHSRLETNSSSFSYPASTNLINHAAEIFALRPNFENRLMLDEIMREITPPAIESSSSLVGLPIRASDKCHRESECMTFADHMKAVRLAKQKLARYNEDGTSGQAILFTSESIEMSDEQKAYSMNSSYRFFVNSRDVTPNSGLINEVLNAGRFTADESMLSAISTLSFQMKARVSILNCCSNFHMLMKDFLLAGLGSFSDANPICLQDFGVSELMLCCSWEKTECQARKRNMVK</sequence>
<dbReference type="EMBL" id="CAKOGP040001968">
    <property type="protein sequence ID" value="CAJ1958108.1"/>
    <property type="molecule type" value="Genomic_DNA"/>
</dbReference>
<reference evidence="1" key="1">
    <citation type="submission" date="2023-08" db="EMBL/GenBank/DDBJ databases">
        <authorList>
            <person name="Audoor S."/>
            <person name="Bilcke G."/>
        </authorList>
    </citation>
    <scope>NUCLEOTIDE SEQUENCE</scope>
</reference>
<dbReference type="AlphaFoldDB" id="A0AAD2JK13"/>
<gene>
    <name evidence="1" type="ORF">CYCCA115_LOCUS17030</name>
</gene>
<evidence type="ECO:0000313" key="1">
    <source>
        <dbReference type="EMBL" id="CAJ1958108.1"/>
    </source>
</evidence>
<name>A0AAD2JK13_9STRA</name>
<proteinExistence type="predicted"/>
<evidence type="ECO:0000313" key="2">
    <source>
        <dbReference type="Proteomes" id="UP001295423"/>
    </source>
</evidence>
<protein>
    <submittedName>
        <fullName evidence="1">Uncharacterized protein</fullName>
    </submittedName>
</protein>